<accession>A0A1I4YKH1</accession>
<keyword evidence="2" id="KW-1185">Reference proteome</keyword>
<sequence>MNFKHLFILLVSANLSAQKISGTIFSEKHQPVTDARIGIENEDTGSITDQEGKYFIDLTGLDKNKILKVEVNGYEPFKIKISDFEALSQYDISLSKKAVEIENVNIVPKKYVQKNFGTRNSKKVYCGYDSQDVKKIFREYAIKIKNQRKLKIKKINLNLALFEIDQPVTLIFDIQNSAGDFPGESVVNETLKLTITKEDIRDNTISLDLNDKSIWLNGDFFVSVRASEDFKGRLFLGGNIFAFSKNTYYRNYFGEWKKFSAGEPSINVDVLIEK</sequence>
<gene>
    <name evidence="1" type="ORF">SAMN05421594_2483</name>
</gene>
<dbReference type="AlphaFoldDB" id="A0A1I4YKH1"/>
<dbReference type="Gene3D" id="2.60.40.1120">
    <property type="entry name" value="Carboxypeptidase-like, regulatory domain"/>
    <property type="match status" value="1"/>
</dbReference>
<evidence type="ECO:0000313" key="1">
    <source>
        <dbReference type="EMBL" id="SFN38568.1"/>
    </source>
</evidence>
<dbReference type="EMBL" id="FOVD01000003">
    <property type="protein sequence ID" value="SFN38568.1"/>
    <property type="molecule type" value="Genomic_DNA"/>
</dbReference>
<dbReference type="Pfam" id="PF13715">
    <property type="entry name" value="CarbopepD_reg_2"/>
    <property type="match status" value="1"/>
</dbReference>
<proteinExistence type="predicted"/>
<organism evidence="1 2">
    <name type="scientific">Chryseobacterium oleae</name>
    <dbReference type="NCBI Taxonomy" id="491207"/>
    <lineage>
        <taxon>Bacteria</taxon>
        <taxon>Pseudomonadati</taxon>
        <taxon>Bacteroidota</taxon>
        <taxon>Flavobacteriia</taxon>
        <taxon>Flavobacteriales</taxon>
        <taxon>Weeksellaceae</taxon>
        <taxon>Chryseobacterium group</taxon>
        <taxon>Chryseobacterium</taxon>
    </lineage>
</organism>
<dbReference type="OrthoDB" id="2247630at2"/>
<dbReference type="Proteomes" id="UP000198769">
    <property type="component" value="Unassembled WGS sequence"/>
</dbReference>
<reference evidence="2" key="1">
    <citation type="submission" date="2016-10" db="EMBL/GenBank/DDBJ databases">
        <authorList>
            <person name="Varghese N."/>
            <person name="Submissions S."/>
        </authorList>
    </citation>
    <scope>NUCLEOTIDE SEQUENCE [LARGE SCALE GENOMIC DNA]</scope>
    <source>
        <strain evidence="2">DSM 25575</strain>
    </source>
</reference>
<dbReference type="SUPFAM" id="SSF49464">
    <property type="entry name" value="Carboxypeptidase regulatory domain-like"/>
    <property type="match status" value="1"/>
</dbReference>
<name>A0A1I4YKH1_CHROL</name>
<dbReference type="InterPro" id="IPR008969">
    <property type="entry name" value="CarboxyPept-like_regulatory"/>
</dbReference>
<evidence type="ECO:0000313" key="2">
    <source>
        <dbReference type="Proteomes" id="UP000198769"/>
    </source>
</evidence>
<protein>
    <submittedName>
        <fullName evidence="1">CarboxypepD_reg-like domain-containing protein</fullName>
    </submittedName>
</protein>
<dbReference type="RefSeq" id="WP_090024712.1">
    <property type="nucleotide sequence ID" value="NZ_FOVD01000003.1"/>
</dbReference>